<organism evidence="1 2">
    <name type="scientific">Loigolactobacillus backii</name>
    <dbReference type="NCBI Taxonomy" id="375175"/>
    <lineage>
        <taxon>Bacteria</taxon>
        <taxon>Bacillati</taxon>
        <taxon>Bacillota</taxon>
        <taxon>Bacilli</taxon>
        <taxon>Lactobacillales</taxon>
        <taxon>Lactobacillaceae</taxon>
        <taxon>Loigolactobacillus</taxon>
    </lineage>
</organism>
<gene>
    <name evidence="1" type="ORF">AYR53_09505</name>
</gene>
<dbReference type="EMBL" id="CP014873">
    <property type="protein sequence ID" value="ANK62975.1"/>
    <property type="molecule type" value="Genomic_DNA"/>
</dbReference>
<protein>
    <submittedName>
        <fullName evidence="1">Uncharacterized protein</fullName>
    </submittedName>
</protein>
<keyword evidence="2" id="KW-1185">Reference proteome</keyword>
<evidence type="ECO:0000313" key="1">
    <source>
        <dbReference type="EMBL" id="ANK62975.1"/>
    </source>
</evidence>
<dbReference type="AlphaFoldDB" id="A0A192H3M9"/>
<dbReference type="GeneID" id="42982491"/>
<name>A0A192H3M9_9LACO</name>
<dbReference type="Proteomes" id="UP000078582">
    <property type="component" value="Chromosome"/>
</dbReference>
<sequence>MDFSKFKPYVVSAGVSTLTIGKGGISFSKTAVLRLEKAAYVELLINDEDHILVIKPVTVDSENATVFFRAGKKNIMVRWNYQDLTDRLAEMMGWKIQETTYKVKGEYNLQEGILIFDLNKARPIHQK</sequence>
<proteinExistence type="predicted"/>
<accession>A0A192H3M9</accession>
<dbReference type="RefSeq" id="WP_068280553.1">
    <property type="nucleotide sequence ID" value="NZ_CP014873.1"/>
</dbReference>
<dbReference type="OrthoDB" id="2300154at2"/>
<reference evidence="1 2" key="1">
    <citation type="submission" date="2016-03" db="EMBL/GenBank/DDBJ databases">
        <title>Pediococcus and Lactobacillus from brewery environment - whole genome sequencing and assembly.</title>
        <authorList>
            <person name="Behr J."/>
            <person name="Geissler A.J."/>
            <person name="Vogel R.F."/>
        </authorList>
    </citation>
    <scope>NUCLEOTIDE SEQUENCE [LARGE SCALE GENOMIC DNA]</scope>
    <source>
        <strain evidence="1 2">TMW 1.1989</strain>
    </source>
</reference>
<evidence type="ECO:0000313" key="2">
    <source>
        <dbReference type="Proteomes" id="UP000078582"/>
    </source>
</evidence>